<proteinExistence type="predicted"/>
<feature type="transmembrane region" description="Helical" evidence="1">
    <location>
        <begin position="147"/>
        <end position="168"/>
    </location>
</feature>
<organism evidence="2 3">
    <name type="scientific">Streptosporangium carneum</name>
    <dbReference type="NCBI Taxonomy" id="47481"/>
    <lineage>
        <taxon>Bacteria</taxon>
        <taxon>Bacillati</taxon>
        <taxon>Actinomycetota</taxon>
        <taxon>Actinomycetes</taxon>
        <taxon>Streptosporangiales</taxon>
        <taxon>Streptosporangiaceae</taxon>
        <taxon>Streptosporangium</taxon>
    </lineage>
</organism>
<gene>
    <name evidence="2" type="ORF">GCM10017600_74090</name>
</gene>
<dbReference type="Proteomes" id="UP001143474">
    <property type="component" value="Unassembled WGS sequence"/>
</dbReference>
<sequence length="247" mass="25732">MNALARAVSAEWLKLRSVRSTWWFAGGALLTMLLVAVLEAEDTAGFLRGQGRPVEPVSSVLEGVEWVQLVFGSFGMLAVTSEYATRGIVVTLACTPSRTRLLLAKTAVVGAAVFVAGGLTAVLGVAASAPLLQRYWEFDAGQVAGRILAMAAYMALVAALALGLGTLIRRSAGTVTVLFVLLYVLPLGLQGVAGSLDVELLVTVAGFTPGPAGERFMAGEPAFGLVLTAWAVAAVVAGVWVMRRRDA</sequence>
<feature type="transmembrane region" description="Helical" evidence="1">
    <location>
        <begin position="175"/>
        <end position="193"/>
    </location>
</feature>
<protein>
    <submittedName>
        <fullName evidence="2">ABC transporter</fullName>
    </submittedName>
</protein>
<reference evidence="2" key="2">
    <citation type="submission" date="2023-01" db="EMBL/GenBank/DDBJ databases">
        <authorList>
            <person name="Sun Q."/>
            <person name="Evtushenko L."/>
        </authorList>
    </citation>
    <scope>NUCLEOTIDE SEQUENCE</scope>
    <source>
        <strain evidence="2">VKM Ac-2007</strain>
    </source>
</reference>
<comment type="caution">
    <text evidence="2">The sequence shown here is derived from an EMBL/GenBank/DDBJ whole genome shotgun (WGS) entry which is preliminary data.</text>
</comment>
<dbReference type="AlphaFoldDB" id="A0A9W6I8H1"/>
<feature type="transmembrane region" description="Helical" evidence="1">
    <location>
        <begin position="66"/>
        <end position="85"/>
    </location>
</feature>
<keyword evidence="1" id="KW-0472">Membrane</keyword>
<evidence type="ECO:0000313" key="2">
    <source>
        <dbReference type="EMBL" id="GLK13997.1"/>
    </source>
</evidence>
<evidence type="ECO:0000313" key="3">
    <source>
        <dbReference type="Proteomes" id="UP001143474"/>
    </source>
</evidence>
<evidence type="ECO:0000256" key="1">
    <source>
        <dbReference type="SAM" id="Phobius"/>
    </source>
</evidence>
<keyword evidence="3" id="KW-1185">Reference proteome</keyword>
<name>A0A9W6I8H1_9ACTN</name>
<keyword evidence="1" id="KW-1133">Transmembrane helix</keyword>
<accession>A0A9W6I8H1</accession>
<dbReference type="RefSeq" id="WP_271222259.1">
    <property type="nucleotide sequence ID" value="NZ_BAAAVD010000023.1"/>
</dbReference>
<dbReference type="EMBL" id="BSEV01000027">
    <property type="protein sequence ID" value="GLK13997.1"/>
    <property type="molecule type" value="Genomic_DNA"/>
</dbReference>
<feature type="transmembrane region" description="Helical" evidence="1">
    <location>
        <begin position="21"/>
        <end position="38"/>
    </location>
</feature>
<feature type="transmembrane region" description="Helical" evidence="1">
    <location>
        <begin position="222"/>
        <end position="242"/>
    </location>
</feature>
<reference evidence="2" key="1">
    <citation type="journal article" date="2014" name="Int. J. Syst. Evol. Microbiol.">
        <title>Complete genome sequence of Corynebacterium casei LMG S-19264T (=DSM 44701T), isolated from a smear-ripened cheese.</title>
        <authorList>
            <consortium name="US DOE Joint Genome Institute (JGI-PGF)"/>
            <person name="Walter F."/>
            <person name="Albersmeier A."/>
            <person name="Kalinowski J."/>
            <person name="Ruckert C."/>
        </authorList>
    </citation>
    <scope>NUCLEOTIDE SEQUENCE</scope>
    <source>
        <strain evidence="2">VKM Ac-2007</strain>
    </source>
</reference>
<keyword evidence="1" id="KW-0812">Transmembrane</keyword>
<feature type="transmembrane region" description="Helical" evidence="1">
    <location>
        <begin position="106"/>
        <end position="127"/>
    </location>
</feature>